<comment type="subcellular location">
    <subcellularLocation>
        <location evidence="1">Cytoplasm</location>
    </subcellularLocation>
</comment>
<comment type="similarity">
    <text evidence="2 8">Belongs to the TCP-1 chaperonin family.</text>
</comment>
<dbReference type="AlphaFoldDB" id="A0A8S2MID5"/>
<evidence type="ECO:0000256" key="1">
    <source>
        <dbReference type="ARBA" id="ARBA00004496"/>
    </source>
</evidence>
<dbReference type="Pfam" id="PF00118">
    <property type="entry name" value="Cpn60_TCP1"/>
    <property type="match status" value="1"/>
</dbReference>
<keyword evidence="6 8" id="KW-0067">ATP-binding</keyword>
<protein>
    <recommendedName>
        <fullName evidence="3">T-complex protein 1 subunit gamma</fullName>
    </recommendedName>
</protein>
<keyword evidence="5 8" id="KW-0547">Nucleotide-binding</keyword>
<sequence>MMLGGAGGSQPIMVLNTNTKRDQGKKAQFSNIFAAKTIADTIRTCLGPRAMLKMVLDPMGGIVLTNDGNAILREIQVKHPAGKSMIEISRTQDEEVGDGTTSVIILAGELLAQTEQYLQQGLHATVVIRAYRKALEDCIEIMKTKASIPVDVKNRDEMLRVVKSCIGTKYLSRWLVD</sequence>
<dbReference type="InterPro" id="IPR002194">
    <property type="entry name" value="Chaperonin_TCP-1_CS"/>
</dbReference>
<dbReference type="InterPro" id="IPR002423">
    <property type="entry name" value="Cpn60/GroEL/TCP-1"/>
</dbReference>
<evidence type="ECO:0000256" key="6">
    <source>
        <dbReference type="ARBA" id="ARBA00022840"/>
    </source>
</evidence>
<evidence type="ECO:0000256" key="3">
    <source>
        <dbReference type="ARBA" id="ARBA00017187"/>
    </source>
</evidence>
<keyword evidence="4" id="KW-0963">Cytoplasm</keyword>
<dbReference type="GO" id="GO:0140662">
    <property type="term" value="F:ATP-dependent protein folding chaperone"/>
    <property type="evidence" value="ECO:0007669"/>
    <property type="project" value="InterPro"/>
</dbReference>
<dbReference type="PANTHER" id="PTHR11353">
    <property type="entry name" value="CHAPERONIN"/>
    <property type="match status" value="1"/>
</dbReference>
<dbReference type="GO" id="GO:0005524">
    <property type="term" value="F:ATP binding"/>
    <property type="evidence" value="ECO:0007669"/>
    <property type="project" value="UniProtKB-KW"/>
</dbReference>
<dbReference type="SUPFAM" id="SSF48592">
    <property type="entry name" value="GroEL equatorial domain-like"/>
    <property type="match status" value="1"/>
</dbReference>
<dbReference type="InterPro" id="IPR017998">
    <property type="entry name" value="Chaperone_TCP-1"/>
</dbReference>
<organism evidence="9 10">
    <name type="scientific">Rotaria magnacalcarata</name>
    <dbReference type="NCBI Taxonomy" id="392030"/>
    <lineage>
        <taxon>Eukaryota</taxon>
        <taxon>Metazoa</taxon>
        <taxon>Spiralia</taxon>
        <taxon>Gnathifera</taxon>
        <taxon>Rotifera</taxon>
        <taxon>Eurotatoria</taxon>
        <taxon>Bdelloidea</taxon>
        <taxon>Philodinida</taxon>
        <taxon>Philodinidae</taxon>
        <taxon>Rotaria</taxon>
    </lineage>
</organism>
<reference evidence="9" key="1">
    <citation type="submission" date="2021-02" db="EMBL/GenBank/DDBJ databases">
        <authorList>
            <person name="Nowell W R."/>
        </authorList>
    </citation>
    <scope>NUCLEOTIDE SEQUENCE</scope>
</reference>
<dbReference type="InterPro" id="IPR027413">
    <property type="entry name" value="GROEL-like_equatorial_sf"/>
</dbReference>
<evidence type="ECO:0000256" key="8">
    <source>
        <dbReference type="RuleBase" id="RU004187"/>
    </source>
</evidence>
<dbReference type="PRINTS" id="PR00304">
    <property type="entry name" value="TCOMPLEXTCP1"/>
</dbReference>
<evidence type="ECO:0000313" key="9">
    <source>
        <dbReference type="EMBL" id="CAF3946019.1"/>
    </source>
</evidence>
<dbReference type="PROSITE" id="PS00995">
    <property type="entry name" value="TCP1_3"/>
    <property type="match status" value="1"/>
</dbReference>
<evidence type="ECO:0000256" key="7">
    <source>
        <dbReference type="ARBA" id="ARBA00023186"/>
    </source>
</evidence>
<evidence type="ECO:0000313" key="10">
    <source>
        <dbReference type="Proteomes" id="UP000681720"/>
    </source>
</evidence>
<dbReference type="GO" id="GO:0016887">
    <property type="term" value="F:ATP hydrolysis activity"/>
    <property type="evidence" value="ECO:0007669"/>
    <property type="project" value="InterPro"/>
</dbReference>
<dbReference type="GO" id="GO:0005737">
    <property type="term" value="C:cytoplasm"/>
    <property type="evidence" value="ECO:0007669"/>
    <property type="project" value="UniProtKB-SubCell"/>
</dbReference>
<evidence type="ECO:0000256" key="5">
    <source>
        <dbReference type="ARBA" id="ARBA00022741"/>
    </source>
</evidence>
<accession>A0A8S2MID5</accession>
<dbReference type="Gene3D" id="1.10.560.10">
    <property type="entry name" value="GroEL-like equatorial domain"/>
    <property type="match status" value="1"/>
</dbReference>
<dbReference type="GO" id="GO:0051082">
    <property type="term" value="F:unfolded protein binding"/>
    <property type="evidence" value="ECO:0007669"/>
    <property type="project" value="InterPro"/>
</dbReference>
<evidence type="ECO:0000256" key="2">
    <source>
        <dbReference type="ARBA" id="ARBA00008020"/>
    </source>
</evidence>
<dbReference type="Proteomes" id="UP000681720">
    <property type="component" value="Unassembled WGS sequence"/>
</dbReference>
<dbReference type="EMBL" id="CAJOBJ010002917">
    <property type="protein sequence ID" value="CAF3946019.1"/>
    <property type="molecule type" value="Genomic_DNA"/>
</dbReference>
<gene>
    <name evidence="9" type="ORF">GIL414_LOCUS8827</name>
</gene>
<evidence type="ECO:0000256" key="4">
    <source>
        <dbReference type="ARBA" id="ARBA00022490"/>
    </source>
</evidence>
<name>A0A8S2MID5_9BILA</name>
<dbReference type="PROSITE" id="PS00750">
    <property type="entry name" value="TCP1_1"/>
    <property type="match status" value="1"/>
</dbReference>
<dbReference type="PROSITE" id="PS00751">
    <property type="entry name" value="TCP1_2"/>
    <property type="match status" value="1"/>
</dbReference>
<keyword evidence="7 8" id="KW-0143">Chaperone</keyword>
<comment type="caution">
    <text evidence="9">The sequence shown here is derived from an EMBL/GenBank/DDBJ whole genome shotgun (WGS) entry which is preliminary data.</text>
</comment>
<proteinExistence type="inferred from homology"/>
<dbReference type="FunFam" id="1.10.560.10:FF:000085">
    <property type="entry name" value="T-complex protein 1 subunit gamma"/>
    <property type="match status" value="1"/>
</dbReference>